<accession>A0AAD7NC60</accession>
<proteinExistence type="predicted"/>
<evidence type="ECO:0000313" key="4">
    <source>
        <dbReference type="Proteomes" id="UP001215598"/>
    </source>
</evidence>
<sequence length="258" mass="28350">MSRPNGIGDLQWGERYCNMDLLLSSALPNTIFLGSEELSAQDMCSQNTDPPSPSDAADPAPGQIRPGPAIVGLSKALEGLRAMQARDHMQRILDTTRAAAEATAFEQDRLRKEAEAQAATAYKKYLSRECPSSQEYQDCVERSHRCRVAAKDAEAAAWRHAFQVTRLQGVGVSGTLSSLLRLQRRFERRRAERQIAWSAEAAAAKQAKHAWDVARLQGVGTSTAPSAVLRKTKYCLFSPTPAFNDQPSFSGDERGKQL</sequence>
<evidence type="ECO:0000313" key="2">
    <source>
        <dbReference type="EMBL" id="KAJ7717053.1"/>
    </source>
</evidence>
<gene>
    <name evidence="3" type="ORF">B0H16DRAFT_1459082</name>
    <name evidence="2" type="ORF">B0H16DRAFT_1476399</name>
</gene>
<protein>
    <submittedName>
        <fullName evidence="3">Uncharacterized protein</fullName>
    </submittedName>
</protein>
<dbReference type="Proteomes" id="UP001215598">
    <property type="component" value="Unassembled WGS sequence"/>
</dbReference>
<feature type="region of interest" description="Disordered" evidence="1">
    <location>
        <begin position="41"/>
        <end position="63"/>
    </location>
</feature>
<dbReference type="EMBL" id="JARKIB010000283">
    <property type="protein sequence ID" value="KAJ7717053.1"/>
    <property type="molecule type" value="Genomic_DNA"/>
</dbReference>
<evidence type="ECO:0000313" key="3">
    <source>
        <dbReference type="EMBL" id="KAJ7754617.1"/>
    </source>
</evidence>
<dbReference type="EMBL" id="JARKIB010000052">
    <property type="protein sequence ID" value="KAJ7754617.1"/>
    <property type="molecule type" value="Genomic_DNA"/>
</dbReference>
<dbReference type="AlphaFoldDB" id="A0AAD7NC60"/>
<keyword evidence="4" id="KW-1185">Reference proteome</keyword>
<reference evidence="3" key="1">
    <citation type="submission" date="2023-03" db="EMBL/GenBank/DDBJ databases">
        <title>Massive genome expansion in bonnet fungi (Mycena s.s.) driven by repeated elements and novel gene families across ecological guilds.</title>
        <authorList>
            <consortium name="Lawrence Berkeley National Laboratory"/>
            <person name="Harder C.B."/>
            <person name="Miyauchi S."/>
            <person name="Viragh M."/>
            <person name="Kuo A."/>
            <person name="Thoen E."/>
            <person name="Andreopoulos B."/>
            <person name="Lu D."/>
            <person name="Skrede I."/>
            <person name="Drula E."/>
            <person name="Henrissat B."/>
            <person name="Morin E."/>
            <person name="Kohler A."/>
            <person name="Barry K."/>
            <person name="LaButti K."/>
            <person name="Morin E."/>
            <person name="Salamov A."/>
            <person name="Lipzen A."/>
            <person name="Mereny Z."/>
            <person name="Hegedus B."/>
            <person name="Baldrian P."/>
            <person name="Stursova M."/>
            <person name="Weitz H."/>
            <person name="Taylor A."/>
            <person name="Grigoriev I.V."/>
            <person name="Nagy L.G."/>
            <person name="Martin F."/>
            <person name="Kauserud H."/>
        </authorList>
    </citation>
    <scope>NUCLEOTIDE SEQUENCE</scope>
    <source>
        <strain evidence="3">CBHHK182m</strain>
    </source>
</reference>
<name>A0AAD7NC60_9AGAR</name>
<evidence type="ECO:0000256" key="1">
    <source>
        <dbReference type="SAM" id="MobiDB-lite"/>
    </source>
</evidence>
<organism evidence="3 4">
    <name type="scientific">Mycena metata</name>
    <dbReference type="NCBI Taxonomy" id="1033252"/>
    <lineage>
        <taxon>Eukaryota</taxon>
        <taxon>Fungi</taxon>
        <taxon>Dikarya</taxon>
        <taxon>Basidiomycota</taxon>
        <taxon>Agaricomycotina</taxon>
        <taxon>Agaricomycetes</taxon>
        <taxon>Agaricomycetidae</taxon>
        <taxon>Agaricales</taxon>
        <taxon>Marasmiineae</taxon>
        <taxon>Mycenaceae</taxon>
        <taxon>Mycena</taxon>
    </lineage>
</organism>
<comment type="caution">
    <text evidence="3">The sequence shown here is derived from an EMBL/GenBank/DDBJ whole genome shotgun (WGS) entry which is preliminary data.</text>
</comment>